<evidence type="ECO:0000313" key="3">
    <source>
        <dbReference type="EMBL" id="KAK2031494.1"/>
    </source>
</evidence>
<name>A0AAD9HP36_9PEZI</name>
<feature type="compositionally biased region" description="Basic and acidic residues" evidence="2">
    <location>
        <begin position="288"/>
        <end position="297"/>
    </location>
</feature>
<evidence type="ECO:0000313" key="4">
    <source>
        <dbReference type="Proteomes" id="UP001232148"/>
    </source>
</evidence>
<proteinExistence type="predicted"/>
<dbReference type="Gene3D" id="1.10.287.1490">
    <property type="match status" value="1"/>
</dbReference>
<keyword evidence="1" id="KW-0175">Coiled coil</keyword>
<feature type="region of interest" description="Disordered" evidence="2">
    <location>
        <begin position="278"/>
        <end position="297"/>
    </location>
</feature>
<keyword evidence="4" id="KW-1185">Reference proteome</keyword>
<dbReference type="AlphaFoldDB" id="A0AAD9HP36"/>
<dbReference type="EMBL" id="MU842839">
    <property type="protein sequence ID" value="KAK2031494.1"/>
    <property type="molecule type" value="Genomic_DNA"/>
</dbReference>
<evidence type="ECO:0000256" key="2">
    <source>
        <dbReference type="SAM" id="MobiDB-lite"/>
    </source>
</evidence>
<accession>A0AAD9HP36</accession>
<feature type="region of interest" description="Disordered" evidence="2">
    <location>
        <begin position="208"/>
        <end position="265"/>
    </location>
</feature>
<feature type="coiled-coil region" evidence="1">
    <location>
        <begin position="351"/>
        <end position="441"/>
    </location>
</feature>
<protein>
    <submittedName>
        <fullName evidence="3">Uncharacterized protein</fullName>
    </submittedName>
</protein>
<gene>
    <name evidence="3" type="ORF">LX32DRAFT_613381</name>
</gene>
<evidence type="ECO:0000256" key="1">
    <source>
        <dbReference type="SAM" id="Coils"/>
    </source>
</evidence>
<reference evidence="3" key="1">
    <citation type="submission" date="2021-06" db="EMBL/GenBank/DDBJ databases">
        <title>Comparative genomics, transcriptomics and evolutionary studies reveal genomic signatures of adaptation to plant cell wall in hemibiotrophic fungi.</title>
        <authorList>
            <consortium name="DOE Joint Genome Institute"/>
            <person name="Baroncelli R."/>
            <person name="Diaz J.F."/>
            <person name="Benocci T."/>
            <person name="Peng M."/>
            <person name="Battaglia E."/>
            <person name="Haridas S."/>
            <person name="Andreopoulos W."/>
            <person name="Labutti K."/>
            <person name="Pangilinan J."/>
            <person name="Floch G.L."/>
            <person name="Makela M.R."/>
            <person name="Henrissat B."/>
            <person name="Grigoriev I.V."/>
            <person name="Crouch J.A."/>
            <person name="De Vries R.P."/>
            <person name="Sukno S.A."/>
            <person name="Thon M.R."/>
        </authorList>
    </citation>
    <scope>NUCLEOTIDE SEQUENCE</scope>
    <source>
        <strain evidence="3">MAFF235873</strain>
    </source>
</reference>
<organism evidence="3 4">
    <name type="scientific">Colletotrichum zoysiae</name>
    <dbReference type="NCBI Taxonomy" id="1216348"/>
    <lineage>
        <taxon>Eukaryota</taxon>
        <taxon>Fungi</taxon>
        <taxon>Dikarya</taxon>
        <taxon>Ascomycota</taxon>
        <taxon>Pezizomycotina</taxon>
        <taxon>Sordariomycetes</taxon>
        <taxon>Hypocreomycetidae</taxon>
        <taxon>Glomerellales</taxon>
        <taxon>Glomerellaceae</taxon>
        <taxon>Colletotrichum</taxon>
        <taxon>Colletotrichum graminicola species complex</taxon>
    </lineage>
</organism>
<dbReference type="Proteomes" id="UP001232148">
    <property type="component" value="Unassembled WGS sequence"/>
</dbReference>
<comment type="caution">
    <text evidence="3">The sequence shown here is derived from an EMBL/GenBank/DDBJ whole genome shotgun (WGS) entry which is preliminary data.</text>
</comment>
<sequence length="497" mass="56614">MPRRDSDDFDFEASQVIVVREDEGQPPEVMEHCFELRVRYSSLGLVSFRLLPAYDGTPVKTTAWLQIRASCVKSLEKMLYDKANTNSTSPPYLEAVRCRLNGMQSVTRLQFHLHTDAHIDLITPPDSDTENAIVEPVLNTRASLISLATALRFSLYFRHDILRRKTFLKYKRAIRDFPCLTENEKNAYECMVDTRRLYHGAGGKVHRLYDLHGPPPTRENGSSPAPATPASCGSTLPFEDVPPDRGSPPPYDDCSSEGQSPKAMPDAAAIDVAAIDAESSRHHYGRGPPEHGDTKGRKNVLDLSQGVFFPLRDTDIHMKSIKRKHPHTTTMSTLDATRPDKLQRALCADAESVLIRMLEQQKQQINNMQQKFEKLEKRNEELEARCDELEKKCGELEDGQYGTAETVGNLDITVDELQARCDTLEKQMPDVCDEMEDLKEKWLEEYRDEFTENRRESSEDTMVKQIRETVEAEFDRARGRVLQALQPSWVNQEVKIK</sequence>